<dbReference type="InterPro" id="IPR000274">
    <property type="entry name" value="Adenylate_cyclase_1"/>
</dbReference>
<dbReference type="NCBIfam" id="NF006978">
    <property type="entry name" value="PRK09450.1-2"/>
    <property type="match status" value="1"/>
</dbReference>
<keyword evidence="6" id="KW-0963">Cytoplasm</keyword>
<evidence type="ECO:0000256" key="9">
    <source>
        <dbReference type="ARBA" id="ARBA00022998"/>
    </source>
</evidence>
<dbReference type="InterPro" id="IPR024685">
    <property type="entry name" value="Adenylate_cyclase_1_N"/>
</dbReference>
<dbReference type="GO" id="GO:0004016">
    <property type="term" value="F:adenylate cyclase activity"/>
    <property type="evidence" value="ECO:0007669"/>
    <property type="project" value="UniProtKB-EC"/>
</dbReference>
<dbReference type="InterPro" id="IPR024686">
    <property type="entry name" value="Adenylate_cyclase_1_CS"/>
</dbReference>
<dbReference type="Proteomes" id="UP000253910">
    <property type="component" value="Unassembled WGS sequence"/>
</dbReference>
<dbReference type="EMBL" id="QEPW01000007">
    <property type="protein sequence ID" value="RDE91876.1"/>
    <property type="molecule type" value="Genomic_DNA"/>
</dbReference>
<organism evidence="14 15">
    <name type="scientific">Haemophilus parainfluenzae</name>
    <dbReference type="NCBI Taxonomy" id="729"/>
    <lineage>
        <taxon>Bacteria</taxon>
        <taxon>Pseudomonadati</taxon>
        <taxon>Pseudomonadota</taxon>
        <taxon>Gammaproteobacteria</taxon>
        <taxon>Pasteurellales</taxon>
        <taxon>Pasteurellaceae</taxon>
        <taxon>Haemophilus</taxon>
    </lineage>
</organism>
<name>A0A369Z4E4_HAEPA</name>
<accession>A0A369Z4E4</accession>
<evidence type="ECO:0000256" key="6">
    <source>
        <dbReference type="ARBA" id="ARBA00022490"/>
    </source>
</evidence>
<evidence type="ECO:0000256" key="10">
    <source>
        <dbReference type="ARBA" id="ARBA00023239"/>
    </source>
</evidence>
<gene>
    <name evidence="14" type="ORF">DPV87_05280</name>
</gene>
<evidence type="ECO:0000256" key="11">
    <source>
        <dbReference type="RuleBase" id="RU000604"/>
    </source>
</evidence>
<protein>
    <recommendedName>
        <fullName evidence="5 11">Adenylate cyclase</fullName>
        <ecNumber evidence="4 11">4.6.1.1</ecNumber>
    </recommendedName>
</protein>
<evidence type="ECO:0000256" key="8">
    <source>
        <dbReference type="ARBA" id="ARBA00022840"/>
    </source>
</evidence>
<evidence type="ECO:0000256" key="5">
    <source>
        <dbReference type="ARBA" id="ARBA00021420"/>
    </source>
</evidence>
<evidence type="ECO:0000256" key="7">
    <source>
        <dbReference type="ARBA" id="ARBA00022741"/>
    </source>
</evidence>
<comment type="catalytic activity">
    <reaction evidence="1 11">
        <text>ATP = 3',5'-cyclic AMP + diphosphate</text>
        <dbReference type="Rhea" id="RHEA:15389"/>
        <dbReference type="ChEBI" id="CHEBI:30616"/>
        <dbReference type="ChEBI" id="CHEBI:33019"/>
        <dbReference type="ChEBI" id="CHEBI:58165"/>
        <dbReference type="EC" id="4.6.1.1"/>
    </reaction>
</comment>
<evidence type="ECO:0000259" key="13">
    <source>
        <dbReference type="Pfam" id="PF12633"/>
    </source>
</evidence>
<dbReference type="PANTHER" id="PTHR38760:SF1">
    <property type="entry name" value="ADENYLATE CYCLASE"/>
    <property type="match status" value="1"/>
</dbReference>
<dbReference type="PROSITE" id="PS01092">
    <property type="entry name" value="ADENYLATE_CYCLASE_1_1"/>
    <property type="match status" value="1"/>
</dbReference>
<dbReference type="Pfam" id="PF12633">
    <property type="entry name" value="Adenyl_cycl_N"/>
    <property type="match status" value="1"/>
</dbReference>
<dbReference type="GO" id="GO:0006171">
    <property type="term" value="P:cAMP biosynthetic process"/>
    <property type="evidence" value="ECO:0007669"/>
    <property type="project" value="UniProtKB-KW"/>
</dbReference>
<proteinExistence type="inferred from homology"/>
<dbReference type="GO" id="GO:0005737">
    <property type="term" value="C:cytoplasm"/>
    <property type="evidence" value="ECO:0007669"/>
    <property type="project" value="UniProtKB-SubCell"/>
</dbReference>
<evidence type="ECO:0000313" key="15">
    <source>
        <dbReference type="Proteomes" id="UP000253910"/>
    </source>
</evidence>
<dbReference type="PROSITE" id="PS01093">
    <property type="entry name" value="ADENYLATE_CYCLASE_1_2"/>
    <property type="match status" value="1"/>
</dbReference>
<feature type="domain" description="Adenylate cyclase class-I N-terminal" evidence="13">
    <location>
        <begin position="5"/>
        <end position="203"/>
    </location>
</feature>
<evidence type="ECO:0000256" key="3">
    <source>
        <dbReference type="ARBA" id="ARBA00007901"/>
    </source>
</evidence>
<comment type="subcellular location">
    <subcellularLocation>
        <location evidence="2 11">Cytoplasm</location>
    </subcellularLocation>
</comment>
<comment type="similarity">
    <text evidence="3 12">Belongs to the adenylyl cyclase class-1 family.</text>
</comment>
<keyword evidence="10 11" id="KW-0456">Lyase</keyword>
<dbReference type="AlphaFoldDB" id="A0A369Z4E4"/>
<dbReference type="PANTHER" id="PTHR38760">
    <property type="entry name" value="ADENYLATE CYCLASE"/>
    <property type="match status" value="1"/>
</dbReference>
<dbReference type="EC" id="4.6.1.1" evidence="4 11"/>
<reference evidence="14 15" key="1">
    <citation type="submission" date="2018-05" db="EMBL/GenBank/DDBJ databases">
        <title>Draft Genome Sequences for a Diverse set of 7 Haemophilus Species.</title>
        <authorList>
            <person name="Nichols M."/>
            <person name="Topaz N."/>
            <person name="Wang X."/>
            <person name="Wang X."/>
            <person name="Boxrud D."/>
        </authorList>
    </citation>
    <scope>NUCLEOTIDE SEQUENCE [LARGE SCALE GENOMIC DNA]</scope>
    <source>
        <strain evidence="14 15">C2008001710</strain>
    </source>
</reference>
<evidence type="ECO:0000313" key="14">
    <source>
        <dbReference type="EMBL" id="RDE91876.1"/>
    </source>
</evidence>
<dbReference type="Pfam" id="PF01295">
    <property type="entry name" value="Adenylate_cycl"/>
    <property type="match status" value="1"/>
</dbReference>
<dbReference type="PIRSF" id="PIRSF001444">
    <property type="entry name" value="Adenylate_cycl"/>
    <property type="match status" value="1"/>
</dbReference>
<evidence type="ECO:0000256" key="2">
    <source>
        <dbReference type="ARBA" id="ARBA00004496"/>
    </source>
</evidence>
<evidence type="ECO:0000256" key="4">
    <source>
        <dbReference type="ARBA" id="ARBA00012201"/>
    </source>
</evidence>
<comment type="caution">
    <text evidence="14">The sequence shown here is derived from an EMBL/GenBank/DDBJ whole genome shotgun (WGS) entry which is preliminary data.</text>
</comment>
<keyword evidence="8" id="KW-0067">ATP-binding</keyword>
<keyword evidence="7" id="KW-0547">Nucleotide-binding</keyword>
<sequence>MKYDLTQARKCIETLDKRRFDRALLGSGDAFRHIVSLVPLLLHLNHPALPGYVEDAPAGIADFTLSNYQQNFLSKEHPELVEAVQSAVNSDAVFAQILGIYVMGSFGSISQTSASDLDIWICHQDDLSEQEQQHLAEKTKKISQWASTYHVEMHFYLMTQQRFRNERYSDPLTKENSGSAQYMLLLEEFYRSAVRLAGKPLLWLHLWVEDEKQYEAEVARLVEAGELNLNDWVDFGGLGQFSASEYFGASLWQLYKGIDSPYKSVMKILLLETYAQEYPNAQLIARQFKEDLLSGHSTAIHHFDPYIAILERISQYLTAHSEFKRLDFVRSCFYVKATEDFALYHASNWRISYMKMMAQEWGWSKERIEELDQRPNWKIKRVKESHNNLVNFLMMSYRNLVDFARKHKINSSVIPQDITVLSRKLYTAFEELPGKITLLNSQISYNLTEEHLTFIEVHGNKRFKDGWYMVNQPPHHIMFSKERVIEYGESLNKVVAWAYFNRLLTAETHLHLISQNIDQLTLRNFVADLRLFFPHTNSQVPTNEALSSQCEIRDLFIAVNLVNDPTAQVEELKSNISPSDLFSFGQLEQSLVGSIDFTYRNVWNEIRTLHFEGQNAILLALKVLSNKIDQGVNQPRSVQVFCYSKHYNRTLRNLVSVLVNRCISIQLGDSRPTTHSRLRVAGKNWQFFFEEKGISLQPIEGGKESADNFEDVLPTQLEEKEIIPEARRYPPEIDLFASEGFLQFFFEDNADNSFNVYLLDEKNRLEIYRQCEGSKDDKVREINRIYQSLGSNDCENPYKMVQRNFNYPQFYQLHSTESGMRIMPFKFKSKRTCE</sequence>
<evidence type="ECO:0000256" key="1">
    <source>
        <dbReference type="ARBA" id="ARBA00001593"/>
    </source>
</evidence>
<dbReference type="GO" id="GO:0005524">
    <property type="term" value="F:ATP binding"/>
    <property type="evidence" value="ECO:0007669"/>
    <property type="project" value="UniProtKB-KW"/>
</dbReference>
<dbReference type="RefSeq" id="WP_111315388.1">
    <property type="nucleotide sequence ID" value="NZ_QEPW01000007.1"/>
</dbReference>
<keyword evidence="9 11" id="KW-0115">cAMP biosynthesis</keyword>
<evidence type="ECO:0000256" key="12">
    <source>
        <dbReference type="RuleBase" id="RU004184"/>
    </source>
</evidence>